<dbReference type="Gene3D" id="1.10.530.10">
    <property type="match status" value="1"/>
</dbReference>
<gene>
    <name evidence="4" type="ORF">NCTC12420_05177</name>
</gene>
<dbReference type="Proteomes" id="UP000254220">
    <property type="component" value="Unassembled WGS sequence"/>
</dbReference>
<dbReference type="PANTHER" id="PTHR37423">
    <property type="entry name" value="SOLUBLE LYTIC MUREIN TRANSGLYCOSYLASE-RELATED"/>
    <property type="match status" value="1"/>
</dbReference>
<evidence type="ECO:0000256" key="2">
    <source>
        <dbReference type="SAM" id="SignalP"/>
    </source>
</evidence>
<organism evidence="4 5">
    <name type="scientific">Salmonella enterica subsp. indica</name>
    <dbReference type="NCBI Taxonomy" id="59207"/>
    <lineage>
        <taxon>Bacteria</taxon>
        <taxon>Pseudomonadati</taxon>
        <taxon>Pseudomonadota</taxon>
        <taxon>Gammaproteobacteria</taxon>
        <taxon>Enterobacterales</taxon>
        <taxon>Enterobacteriaceae</taxon>
        <taxon>Salmonella</taxon>
    </lineage>
</organism>
<feature type="domain" description="Transglycosylase SLT" evidence="3">
    <location>
        <begin position="89"/>
        <end position="179"/>
    </location>
</feature>
<evidence type="ECO:0000313" key="5">
    <source>
        <dbReference type="Proteomes" id="UP000254220"/>
    </source>
</evidence>
<proteinExistence type="inferred from homology"/>
<evidence type="ECO:0000313" key="4">
    <source>
        <dbReference type="EMBL" id="SUI48929.1"/>
    </source>
</evidence>
<reference evidence="4 5" key="1">
    <citation type="submission" date="2018-06" db="EMBL/GenBank/DDBJ databases">
        <authorList>
            <consortium name="Pathogen Informatics"/>
            <person name="Doyle S."/>
        </authorList>
    </citation>
    <scope>NUCLEOTIDE SEQUENCE [LARGE SCALE GENOMIC DNA]</scope>
    <source>
        <strain evidence="4 5">NCTC12420</strain>
    </source>
</reference>
<dbReference type="EMBL" id="UGYB01000005">
    <property type="protein sequence ID" value="SUI48929.1"/>
    <property type="molecule type" value="Genomic_DNA"/>
</dbReference>
<accession>A0A379YQN6</accession>
<dbReference type="InterPro" id="IPR008258">
    <property type="entry name" value="Transglycosylase_SLT_dom_1"/>
</dbReference>
<name>A0A379YQN6_SALER</name>
<protein>
    <submittedName>
        <fullName evidence="4">Murein transglycosylase C</fullName>
    </submittedName>
</protein>
<dbReference type="InterPro" id="IPR023346">
    <property type="entry name" value="Lysozyme-like_dom_sf"/>
</dbReference>
<dbReference type="SUPFAM" id="SSF53955">
    <property type="entry name" value="Lysozyme-like"/>
    <property type="match status" value="1"/>
</dbReference>
<evidence type="ECO:0000259" key="3">
    <source>
        <dbReference type="Pfam" id="PF01464"/>
    </source>
</evidence>
<dbReference type="AlphaFoldDB" id="A0A379YQN6"/>
<dbReference type="PANTHER" id="PTHR37423:SF2">
    <property type="entry name" value="MEMBRANE-BOUND LYTIC MUREIN TRANSGLYCOSYLASE C"/>
    <property type="match status" value="1"/>
</dbReference>
<evidence type="ECO:0000256" key="1">
    <source>
        <dbReference type="ARBA" id="ARBA00007734"/>
    </source>
</evidence>
<sequence>MKKAILAIATFSLLFGSPAFAGGQQYEVLSASVKALMAVQVSASSDEDSGISSVADRANWIAEIAPRLIQDKRFSGLDETKRFLGLVYYEAKRAGLDPDLVVSVIDVESKFNRYAISPVGARGLMQVMPFWTDEIGNGEADLFPVRTNLRYGCTILRHYLDKENGNLFYALGRYNGSRGSRVYPDLIMAALAKYKTAPPARQDSNEIYQIAKR</sequence>
<feature type="chain" id="PRO_5016862438" evidence="2">
    <location>
        <begin position="22"/>
        <end position="213"/>
    </location>
</feature>
<keyword evidence="2" id="KW-0732">Signal</keyword>
<comment type="similarity">
    <text evidence="1">Belongs to the transglycosylase Slt family.</text>
</comment>
<dbReference type="Pfam" id="PF01464">
    <property type="entry name" value="SLT"/>
    <property type="match status" value="1"/>
</dbReference>
<dbReference type="RefSeq" id="WP_079777050.1">
    <property type="nucleotide sequence ID" value="NZ_DADWZK010000037.1"/>
</dbReference>
<feature type="signal peptide" evidence="2">
    <location>
        <begin position="1"/>
        <end position="21"/>
    </location>
</feature>